<name>A0A5C3LXB4_9AGAR</name>
<keyword evidence="3" id="KW-0269">Exonuclease</keyword>
<protein>
    <recommendedName>
        <fullName evidence="7">DNA repair metallo-beta-lactamase domain-containing protein</fullName>
    </recommendedName>
</protein>
<dbReference type="InterPro" id="IPR036866">
    <property type="entry name" value="RibonucZ/Hydroxyglut_hydro"/>
</dbReference>
<dbReference type="OrthoDB" id="5561659at2759"/>
<gene>
    <name evidence="5" type="ORF">BDQ12DRAFT_632488</name>
</gene>
<dbReference type="PANTHER" id="PTHR23240">
    <property type="entry name" value="DNA CROSS-LINK REPAIR PROTEIN PSO2/SNM1-RELATED"/>
    <property type="match status" value="1"/>
</dbReference>
<dbReference type="GO" id="GO:0036297">
    <property type="term" value="P:interstrand cross-link repair"/>
    <property type="evidence" value="ECO:0007669"/>
    <property type="project" value="TreeGrafter"/>
</dbReference>
<dbReference type="GO" id="GO:0003684">
    <property type="term" value="F:damaged DNA binding"/>
    <property type="evidence" value="ECO:0007669"/>
    <property type="project" value="TreeGrafter"/>
</dbReference>
<dbReference type="SUPFAM" id="SSF56281">
    <property type="entry name" value="Metallo-hydrolase/oxidoreductase"/>
    <property type="match status" value="1"/>
</dbReference>
<sequence>MPPGTPYNSFILPYSIRVDNFSIPSAQDAMIKPALHLLTHTHSDHIVGLTAKSFGYRIICSHDAKEMLLRHEVYQEHNLHVKGVRAEKVRTYAHLRVKSARGKDGEEVRIGTERDLLKTVPLNTPIVQELSADESVTITLLDANHCPGAVMYLVEGPHGAILHTGDFRAEPWFLQSLKRSPFLQPYLYTSSATSTSDTKPSTYPISKTLDAIYLDTASVLSTLNVPTKMEATSGLVELMALFPPDAHFFLNAWTWGYEDTFKAVATKFQSHIHLDPYKYNILSRLSDPFLKSIITQDGASTRFHACERFDRCEWVDVDEEETCVDSVGDDWADKGYSSERGKYRSISKRGKRVVYVNFVTMGQAGWKLYLQETREKLETGERVDNLLVPLMRHSPLPELQSFVSLFRPKRIVPNTLDPRLAGLDWVAIDGMFKHCLHPSSSFPSSSDAEVNLPVAIVANKGEDGDTTLKNLVGRGADELAAQWADGGKLAKKLEVLRAYLSGKEAVMVDRLLGRENEILPPSSPFAGSSPVLDGGVTILKDKGKGKQPAIDVITHKCFAGSDSENYSSDDEERGRTAHILFADFSLGEGSASADMNKWWNPSHVQVDEQQLAVTEDMLAGLEAGPSRSREKTRAGISNRQPVTPTPARKTMGARMGHWTPESSPVRPPKKLAPAKAVASCSSAAAKAGSSKVMSSHSALKPRDSPIPPVTKPVEDTARESSSSSKRVVSQVSTAMTRNASGSQLNISSLQVSKPYTRLSHSSIKPVSMSHVENQVETPSHGAKEAIAIVPSSAPMTIMKRKVSTIGDFNKTPDVLNFETIDISRHVNGHEVTSRFHKTPTKQLDRTRDWSRLVTWMDKGNSLASPILLLSSSPPEDTTASIGNGHSGRVSELCSSSNLKYVSNTLLLEVNNQLKDREASSKVIHTLLGQSTSDNPSTPRKRFAVEAQNIEPPWKRPRGDMETVWAGLNPKLSTPPAADISKEVEHILSPQRRRNDRSKVSIASDQHLKAALWTFIAPHISLATSTTSSVPLTTPQHKRKLSRTEHSELALLRLRIGEQSALALPDRVQPGYPAKRRRLREKYVKYEVIEQYASTGVKVMSPQEEAPAPTVPPITLAADGTLLSFEPIEDTDGGINWDRSRNLADKIRSDVTSGKRPMLPPLLCTETQSQESEY</sequence>
<accession>A0A5C3LXB4</accession>
<dbReference type="GO" id="GO:0006303">
    <property type="term" value="P:double-strand break repair via nonhomologous end joining"/>
    <property type="evidence" value="ECO:0007669"/>
    <property type="project" value="TreeGrafter"/>
</dbReference>
<dbReference type="AlphaFoldDB" id="A0A5C3LXB4"/>
<feature type="compositionally biased region" description="Polar residues" evidence="4">
    <location>
        <begin position="1164"/>
        <end position="1173"/>
    </location>
</feature>
<dbReference type="GO" id="GO:0000723">
    <property type="term" value="P:telomere maintenance"/>
    <property type="evidence" value="ECO:0007669"/>
    <property type="project" value="TreeGrafter"/>
</dbReference>
<evidence type="ECO:0008006" key="7">
    <source>
        <dbReference type="Google" id="ProtNLM"/>
    </source>
</evidence>
<dbReference type="PANTHER" id="PTHR23240:SF8">
    <property type="entry name" value="PROTEIN ARTEMIS"/>
    <property type="match status" value="1"/>
</dbReference>
<proteinExistence type="predicted"/>
<keyword evidence="1" id="KW-0540">Nuclease</keyword>
<dbReference type="Gene3D" id="3.40.50.12650">
    <property type="match status" value="1"/>
</dbReference>
<feature type="compositionally biased region" description="Low complexity" evidence="4">
    <location>
        <begin position="671"/>
        <end position="695"/>
    </location>
</feature>
<keyword evidence="6" id="KW-1185">Reference proteome</keyword>
<dbReference type="Proteomes" id="UP000308652">
    <property type="component" value="Unassembled WGS sequence"/>
</dbReference>
<evidence type="ECO:0000256" key="1">
    <source>
        <dbReference type="ARBA" id="ARBA00022722"/>
    </source>
</evidence>
<feature type="region of interest" description="Disordered" evidence="4">
    <location>
        <begin position="1148"/>
        <end position="1173"/>
    </location>
</feature>
<dbReference type="Gene3D" id="3.60.15.10">
    <property type="entry name" value="Ribonuclease Z/Hydroxyacylglutathione hydrolase-like"/>
    <property type="match status" value="2"/>
</dbReference>
<evidence type="ECO:0000256" key="4">
    <source>
        <dbReference type="SAM" id="MobiDB-lite"/>
    </source>
</evidence>
<evidence type="ECO:0000256" key="3">
    <source>
        <dbReference type="ARBA" id="ARBA00022839"/>
    </source>
</evidence>
<dbReference type="EMBL" id="ML213608">
    <property type="protein sequence ID" value="TFK37472.1"/>
    <property type="molecule type" value="Genomic_DNA"/>
</dbReference>
<feature type="region of interest" description="Disordered" evidence="4">
    <location>
        <begin position="622"/>
        <end position="726"/>
    </location>
</feature>
<evidence type="ECO:0000313" key="6">
    <source>
        <dbReference type="Proteomes" id="UP000308652"/>
    </source>
</evidence>
<reference evidence="5 6" key="1">
    <citation type="journal article" date="2019" name="Nat. Ecol. Evol.">
        <title>Megaphylogeny resolves global patterns of mushroom evolution.</title>
        <authorList>
            <person name="Varga T."/>
            <person name="Krizsan K."/>
            <person name="Foldi C."/>
            <person name="Dima B."/>
            <person name="Sanchez-Garcia M."/>
            <person name="Sanchez-Ramirez S."/>
            <person name="Szollosi G.J."/>
            <person name="Szarkandi J.G."/>
            <person name="Papp V."/>
            <person name="Albert L."/>
            <person name="Andreopoulos W."/>
            <person name="Angelini C."/>
            <person name="Antonin V."/>
            <person name="Barry K.W."/>
            <person name="Bougher N.L."/>
            <person name="Buchanan P."/>
            <person name="Buyck B."/>
            <person name="Bense V."/>
            <person name="Catcheside P."/>
            <person name="Chovatia M."/>
            <person name="Cooper J."/>
            <person name="Damon W."/>
            <person name="Desjardin D."/>
            <person name="Finy P."/>
            <person name="Geml J."/>
            <person name="Haridas S."/>
            <person name="Hughes K."/>
            <person name="Justo A."/>
            <person name="Karasinski D."/>
            <person name="Kautmanova I."/>
            <person name="Kiss B."/>
            <person name="Kocsube S."/>
            <person name="Kotiranta H."/>
            <person name="LaButti K.M."/>
            <person name="Lechner B.E."/>
            <person name="Liimatainen K."/>
            <person name="Lipzen A."/>
            <person name="Lukacs Z."/>
            <person name="Mihaltcheva S."/>
            <person name="Morgado L.N."/>
            <person name="Niskanen T."/>
            <person name="Noordeloos M.E."/>
            <person name="Ohm R.A."/>
            <person name="Ortiz-Santana B."/>
            <person name="Ovrebo C."/>
            <person name="Racz N."/>
            <person name="Riley R."/>
            <person name="Savchenko A."/>
            <person name="Shiryaev A."/>
            <person name="Soop K."/>
            <person name="Spirin V."/>
            <person name="Szebenyi C."/>
            <person name="Tomsovsky M."/>
            <person name="Tulloss R.E."/>
            <person name="Uehling J."/>
            <person name="Grigoriev I.V."/>
            <person name="Vagvolgyi C."/>
            <person name="Papp T."/>
            <person name="Martin F.M."/>
            <person name="Miettinen O."/>
            <person name="Hibbett D.S."/>
            <person name="Nagy L.G."/>
        </authorList>
    </citation>
    <scope>NUCLEOTIDE SEQUENCE [LARGE SCALE GENOMIC DNA]</scope>
    <source>
        <strain evidence="5 6">CBS 166.37</strain>
    </source>
</reference>
<organism evidence="5 6">
    <name type="scientific">Crucibulum laeve</name>
    <dbReference type="NCBI Taxonomy" id="68775"/>
    <lineage>
        <taxon>Eukaryota</taxon>
        <taxon>Fungi</taxon>
        <taxon>Dikarya</taxon>
        <taxon>Basidiomycota</taxon>
        <taxon>Agaricomycotina</taxon>
        <taxon>Agaricomycetes</taxon>
        <taxon>Agaricomycetidae</taxon>
        <taxon>Agaricales</taxon>
        <taxon>Agaricineae</taxon>
        <taxon>Nidulariaceae</taxon>
        <taxon>Crucibulum</taxon>
    </lineage>
</organism>
<evidence type="ECO:0000313" key="5">
    <source>
        <dbReference type="EMBL" id="TFK37472.1"/>
    </source>
</evidence>
<evidence type="ECO:0000256" key="2">
    <source>
        <dbReference type="ARBA" id="ARBA00022801"/>
    </source>
</evidence>
<keyword evidence="2" id="KW-0378">Hydrolase</keyword>
<dbReference type="GO" id="GO:0035312">
    <property type="term" value="F:5'-3' DNA exonuclease activity"/>
    <property type="evidence" value="ECO:0007669"/>
    <property type="project" value="TreeGrafter"/>
</dbReference>
<dbReference type="STRING" id="68775.A0A5C3LXB4"/>